<feature type="domain" description="Cyclic nucleotide-binding" evidence="1">
    <location>
        <begin position="25"/>
        <end position="123"/>
    </location>
</feature>
<dbReference type="Pfam" id="PF00027">
    <property type="entry name" value="cNMP_binding"/>
    <property type="match status" value="1"/>
</dbReference>
<name>B8HWS4_CYAP4</name>
<dbReference type="PANTHER" id="PTHR24567">
    <property type="entry name" value="CRP FAMILY TRANSCRIPTIONAL REGULATORY PROTEIN"/>
    <property type="match status" value="1"/>
</dbReference>
<dbReference type="GO" id="GO:0003700">
    <property type="term" value="F:DNA-binding transcription factor activity"/>
    <property type="evidence" value="ECO:0007669"/>
    <property type="project" value="TreeGrafter"/>
</dbReference>
<dbReference type="InterPro" id="IPR018490">
    <property type="entry name" value="cNMP-bd_dom_sf"/>
</dbReference>
<dbReference type="InterPro" id="IPR018488">
    <property type="entry name" value="cNMP-bd_CS"/>
</dbReference>
<dbReference type="SMART" id="SM00100">
    <property type="entry name" value="cNMP"/>
    <property type="match status" value="1"/>
</dbReference>
<dbReference type="GO" id="GO:0005829">
    <property type="term" value="C:cytosol"/>
    <property type="evidence" value="ECO:0007669"/>
    <property type="project" value="TreeGrafter"/>
</dbReference>
<dbReference type="PROSITE" id="PS00889">
    <property type="entry name" value="CNMP_BINDING_2"/>
    <property type="match status" value="1"/>
</dbReference>
<sequence length="160" mass="17775">MPTEQGMIPHPQTLNPLDLLKSIPIFRELETADLEQIVAGANRVRCPAGRTIIQEGEVGHWLYLLLSGRVQVHLGDLQLTELAPGAFFGEISLFDAQPRSATVTALEDCECLVISEQQIFQVICAQPVVAIAMIKVLAERVRELNRLFLSAEEIAFSRRL</sequence>
<dbReference type="STRING" id="395961.Cyan7425_0841"/>
<evidence type="ECO:0000259" key="1">
    <source>
        <dbReference type="PROSITE" id="PS50042"/>
    </source>
</evidence>
<dbReference type="PROSITE" id="PS00888">
    <property type="entry name" value="CNMP_BINDING_1"/>
    <property type="match status" value="1"/>
</dbReference>
<dbReference type="OrthoDB" id="453310at2"/>
<accession>B8HWS4</accession>
<reference evidence="2" key="1">
    <citation type="submission" date="2009-01" db="EMBL/GenBank/DDBJ databases">
        <title>Complete sequence of chromosome Cyanothece sp. PCC 7425.</title>
        <authorList>
            <consortium name="US DOE Joint Genome Institute"/>
            <person name="Lucas S."/>
            <person name="Copeland A."/>
            <person name="Lapidus A."/>
            <person name="Glavina del Rio T."/>
            <person name="Dalin E."/>
            <person name="Tice H."/>
            <person name="Bruce D."/>
            <person name="Goodwin L."/>
            <person name="Pitluck S."/>
            <person name="Sims D."/>
            <person name="Meineke L."/>
            <person name="Brettin T."/>
            <person name="Detter J.C."/>
            <person name="Han C."/>
            <person name="Larimer F."/>
            <person name="Land M."/>
            <person name="Hauser L."/>
            <person name="Kyrpides N."/>
            <person name="Ovchinnikova G."/>
            <person name="Liberton M."/>
            <person name="Stoeckel J."/>
            <person name="Banerjee A."/>
            <person name="Singh A."/>
            <person name="Page L."/>
            <person name="Sato H."/>
            <person name="Zhao L."/>
            <person name="Sherman L."/>
            <person name="Pakrasi H."/>
            <person name="Richardson P."/>
        </authorList>
    </citation>
    <scope>NUCLEOTIDE SEQUENCE</scope>
    <source>
        <strain evidence="2">PCC 7425</strain>
    </source>
</reference>
<dbReference type="HOGENOM" id="CLU_075053_16_0_3"/>
<proteinExistence type="predicted"/>
<dbReference type="InterPro" id="IPR050397">
    <property type="entry name" value="Env_Response_Regulators"/>
</dbReference>
<protein>
    <submittedName>
        <fullName evidence="2">Cyclic nucleotide-binding protein</fullName>
    </submittedName>
</protein>
<dbReference type="EMBL" id="CP001344">
    <property type="protein sequence ID" value="ACL43227.1"/>
    <property type="molecule type" value="Genomic_DNA"/>
</dbReference>
<dbReference type="KEGG" id="cyn:Cyan7425_0841"/>
<dbReference type="AlphaFoldDB" id="B8HWS4"/>
<dbReference type="InterPro" id="IPR000595">
    <property type="entry name" value="cNMP-bd_dom"/>
</dbReference>
<dbReference type="eggNOG" id="COG0664">
    <property type="taxonomic scope" value="Bacteria"/>
</dbReference>
<gene>
    <name evidence="2" type="ordered locus">Cyan7425_0841</name>
</gene>
<dbReference type="InterPro" id="IPR014710">
    <property type="entry name" value="RmlC-like_jellyroll"/>
</dbReference>
<dbReference type="PANTHER" id="PTHR24567:SF74">
    <property type="entry name" value="HTH-TYPE TRANSCRIPTIONAL REGULATOR ARCR"/>
    <property type="match status" value="1"/>
</dbReference>
<dbReference type="PRINTS" id="PR00103">
    <property type="entry name" value="CAMPKINASE"/>
</dbReference>
<evidence type="ECO:0000313" key="2">
    <source>
        <dbReference type="EMBL" id="ACL43227.1"/>
    </source>
</evidence>
<dbReference type="CDD" id="cd00038">
    <property type="entry name" value="CAP_ED"/>
    <property type="match status" value="1"/>
</dbReference>
<organism evidence="2">
    <name type="scientific">Cyanothece sp. (strain PCC 7425 / ATCC 29141)</name>
    <dbReference type="NCBI Taxonomy" id="395961"/>
    <lineage>
        <taxon>Bacteria</taxon>
        <taxon>Bacillati</taxon>
        <taxon>Cyanobacteriota</taxon>
        <taxon>Cyanophyceae</taxon>
        <taxon>Gomontiellales</taxon>
        <taxon>Cyanothecaceae</taxon>
        <taxon>Cyanothece</taxon>
    </lineage>
</organism>
<dbReference type="Gene3D" id="2.60.120.10">
    <property type="entry name" value="Jelly Rolls"/>
    <property type="match status" value="1"/>
</dbReference>
<dbReference type="PROSITE" id="PS50042">
    <property type="entry name" value="CNMP_BINDING_3"/>
    <property type="match status" value="1"/>
</dbReference>
<dbReference type="SUPFAM" id="SSF51206">
    <property type="entry name" value="cAMP-binding domain-like"/>
    <property type="match status" value="1"/>
</dbReference>